<dbReference type="SMART" id="SM00933">
    <property type="entry name" value="NurA"/>
    <property type="match status" value="1"/>
</dbReference>
<dbReference type="Proteomes" id="UP001232992">
    <property type="component" value="Unassembled WGS sequence"/>
</dbReference>
<reference evidence="2 3" key="1">
    <citation type="submission" date="2023-01" db="EMBL/GenBank/DDBJ databases">
        <title>Novel diversity within Roseofilum (Cyanobacteria; Desertifilaceae) from marine benthic mats with descriptions of four novel species.</title>
        <authorList>
            <person name="Wang Y."/>
            <person name="Berthold D.E."/>
            <person name="Hu J."/>
            <person name="Lefler F.W."/>
            <person name="Laughinghouse H.D. IV."/>
        </authorList>
    </citation>
    <scope>NUCLEOTIDE SEQUENCE [LARGE SCALE GENOMIC DNA]</scope>
    <source>
        <strain evidence="2 3">BLCC-M143</strain>
    </source>
</reference>
<dbReference type="RefSeq" id="WP_283759667.1">
    <property type="nucleotide sequence ID" value="NZ_JAQOSQ010000024.1"/>
</dbReference>
<comment type="caution">
    <text evidence="2">The sequence shown here is derived from an EMBL/GenBank/DDBJ whole genome shotgun (WGS) entry which is preliminary data.</text>
</comment>
<gene>
    <name evidence="2" type="ORF">PMH09_17655</name>
</gene>
<protein>
    <submittedName>
        <fullName evidence="2">DNA double-strand break repair nuclease NurA</fullName>
    </submittedName>
</protein>
<evidence type="ECO:0000313" key="2">
    <source>
        <dbReference type="EMBL" id="MDJ1185015.1"/>
    </source>
</evidence>
<feature type="domain" description="NurA" evidence="1">
    <location>
        <begin position="97"/>
        <end position="351"/>
    </location>
</feature>
<organism evidence="2 3">
    <name type="scientific">Roseofilum casamattae BLCC-M143</name>
    <dbReference type="NCBI Taxonomy" id="3022442"/>
    <lineage>
        <taxon>Bacteria</taxon>
        <taxon>Bacillati</taxon>
        <taxon>Cyanobacteriota</taxon>
        <taxon>Cyanophyceae</taxon>
        <taxon>Desertifilales</taxon>
        <taxon>Desertifilaceae</taxon>
        <taxon>Roseofilum</taxon>
        <taxon>Roseofilum casamattae</taxon>
    </lineage>
</organism>
<sequence>MPLDPNSVLSLLQVKRSEFRGLESQASEQLRPYRQALLKRGTEIRAKINAFEPEDDRDFVYAQPLESPERPWVIASNLTWNNREESLNWVRDRITGIPTFAVDGSQIYPSKDFSVPIALIQIGWYENFHEGDGNYEKEVVLDLLTPNHFAALSKGDSLDRLVNRRRLELEVRRIIHYMQTHQNQESSLVFYDGSLVASFAETFDRDTYQSYLKALRELLRASEKYRVPLVGYIDTSASQDLVQMLHRVMGFPELSRSSDAGLLYPLMAWGDRTLLCRCCRPGILKDYEEQGDRVTFTYLKTHGGYPVRLELPLWISEAGLLDRVVDWIRAEVIVGRGYPYAIETADKLTVLQTEDRKLFYRLFQDWADREDIPFRLSRKMVSKAYRR</sequence>
<name>A0ABT7C132_9CYAN</name>
<evidence type="ECO:0000313" key="3">
    <source>
        <dbReference type="Proteomes" id="UP001232992"/>
    </source>
</evidence>
<dbReference type="InterPro" id="IPR018977">
    <property type="entry name" value="NurA_domain"/>
</dbReference>
<accession>A0ABT7C132</accession>
<evidence type="ECO:0000259" key="1">
    <source>
        <dbReference type="SMART" id="SM00933"/>
    </source>
</evidence>
<keyword evidence="3" id="KW-1185">Reference proteome</keyword>
<proteinExistence type="predicted"/>
<dbReference type="EMBL" id="JAQOSQ010000024">
    <property type="protein sequence ID" value="MDJ1185015.1"/>
    <property type="molecule type" value="Genomic_DNA"/>
</dbReference>
<dbReference type="Pfam" id="PF09376">
    <property type="entry name" value="NurA"/>
    <property type="match status" value="1"/>
</dbReference>